<dbReference type="Proteomes" id="UP001566132">
    <property type="component" value="Unassembled WGS sequence"/>
</dbReference>
<name>A0ABD1E0Z6_HYPHA</name>
<sequence>MQKAGHHSRGNLMRDSMLEYATLKLFMSDFSLMARGSIRMGNISLINLFLLVVSTEVIVGWLTAWPSEHGAFQRGPRIRILIPLKERDHLCKILIVKLRRHSQSTRLEIVNHIQFLTHGMMGSIVKESFLEGWFIVPISHDSPTACSEEKDIQERKLPVLFNLTDKS</sequence>
<keyword evidence="1" id="KW-1133">Transmembrane helix</keyword>
<proteinExistence type="predicted"/>
<dbReference type="EMBL" id="JBDJPC010000014">
    <property type="protein sequence ID" value="KAL1488332.1"/>
    <property type="molecule type" value="Genomic_DNA"/>
</dbReference>
<evidence type="ECO:0000313" key="3">
    <source>
        <dbReference type="Proteomes" id="UP001566132"/>
    </source>
</evidence>
<evidence type="ECO:0000313" key="2">
    <source>
        <dbReference type="EMBL" id="KAL1488332.1"/>
    </source>
</evidence>
<keyword evidence="1" id="KW-0472">Membrane</keyword>
<keyword evidence="3" id="KW-1185">Reference proteome</keyword>
<reference evidence="2 3" key="1">
    <citation type="submission" date="2024-05" db="EMBL/GenBank/DDBJ databases">
        <title>Genetic variation in Jamaican populations of the coffee berry borer (Hypothenemus hampei).</title>
        <authorList>
            <person name="Errbii M."/>
            <person name="Myrie A."/>
        </authorList>
    </citation>
    <scope>NUCLEOTIDE SEQUENCE [LARGE SCALE GENOMIC DNA]</scope>
    <source>
        <strain evidence="2">JA-Hopewell-2020-01-JO</strain>
        <tissue evidence="2">Whole body</tissue>
    </source>
</reference>
<evidence type="ECO:0000256" key="1">
    <source>
        <dbReference type="SAM" id="Phobius"/>
    </source>
</evidence>
<feature type="transmembrane region" description="Helical" evidence="1">
    <location>
        <begin position="44"/>
        <end position="64"/>
    </location>
</feature>
<accession>A0ABD1E0Z6</accession>
<dbReference type="AlphaFoldDB" id="A0ABD1E0Z6"/>
<protein>
    <submittedName>
        <fullName evidence="2">Uncharacterized protein</fullName>
    </submittedName>
</protein>
<organism evidence="2 3">
    <name type="scientific">Hypothenemus hampei</name>
    <name type="common">Coffee berry borer</name>
    <dbReference type="NCBI Taxonomy" id="57062"/>
    <lineage>
        <taxon>Eukaryota</taxon>
        <taxon>Metazoa</taxon>
        <taxon>Ecdysozoa</taxon>
        <taxon>Arthropoda</taxon>
        <taxon>Hexapoda</taxon>
        <taxon>Insecta</taxon>
        <taxon>Pterygota</taxon>
        <taxon>Neoptera</taxon>
        <taxon>Endopterygota</taxon>
        <taxon>Coleoptera</taxon>
        <taxon>Polyphaga</taxon>
        <taxon>Cucujiformia</taxon>
        <taxon>Curculionidae</taxon>
        <taxon>Scolytinae</taxon>
        <taxon>Hypothenemus</taxon>
    </lineage>
</organism>
<comment type="caution">
    <text evidence="2">The sequence shown here is derived from an EMBL/GenBank/DDBJ whole genome shotgun (WGS) entry which is preliminary data.</text>
</comment>
<keyword evidence="1" id="KW-0812">Transmembrane</keyword>
<gene>
    <name evidence="2" type="ORF">ABEB36_014809</name>
</gene>